<comment type="caution">
    <text evidence="2">The sequence shown here is derived from an EMBL/GenBank/DDBJ whole genome shotgun (WGS) entry which is preliminary data.</text>
</comment>
<feature type="compositionally biased region" description="Pro residues" evidence="1">
    <location>
        <begin position="1"/>
        <end position="12"/>
    </location>
</feature>
<sequence>MRPSLSPPPLNAPIPSKGPLLPPEEGPLANGSSSPRPARINGVPPPKKSPEDEKIQEYLQRSDTAVIFPEPVGGTSPKQRDEKPNLSPEPTPVIVVRRYVWMNRKTSVPESFRRMEIQRASLALPHPFGRKREKWTGVCCIPLMALQVVLLLSDGFVFILLAP</sequence>
<protein>
    <submittedName>
        <fullName evidence="2">Uncharacterized protein</fullName>
    </submittedName>
</protein>
<organism evidence="2 3">
    <name type="scientific">Araneus ventricosus</name>
    <name type="common">Orbweaver spider</name>
    <name type="synonym">Epeira ventricosa</name>
    <dbReference type="NCBI Taxonomy" id="182803"/>
    <lineage>
        <taxon>Eukaryota</taxon>
        <taxon>Metazoa</taxon>
        <taxon>Ecdysozoa</taxon>
        <taxon>Arthropoda</taxon>
        <taxon>Chelicerata</taxon>
        <taxon>Arachnida</taxon>
        <taxon>Araneae</taxon>
        <taxon>Araneomorphae</taxon>
        <taxon>Entelegynae</taxon>
        <taxon>Araneoidea</taxon>
        <taxon>Araneidae</taxon>
        <taxon>Araneus</taxon>
    </lineage>
</organism>
<evidence type="ECO:0000256" key="1">
    <source>
        <dbReference type="SAM" id="MobiDB-lite"/>
    </source>
</evidence>
<dbReference type="EMBL" id="BGPR01000297">
    <property type="protein sequence ID" value="GBM11251.1"/>
    <property type="molecule type" value="Genomic_DNA"/>
</dbReference>
<name>A0A4Y2D3K4_ARAVE</name>
<evidence type="ECO:0000313" key="3">
    <source>
        <dbReference type="Proteomes" id="UP000499080"/>
    </source>
</evidence>
<evidence type="ECO:0000313" key="2">
    <source>
        <dbReference type="EMBL" id="GBM11251.1"/>
    </source>
</evidence>
<dbReference type="Proteomes" id="UP000499080">
    <property type="component" value="Unassembled WGS sequence"/>
</dbReference>
<feature type="region of interest" description="Disordered" evidence="1">
    <location>
        <begin position="1"/>
        <end position="89"/>
    </location>
</feature>
<accession>A0A4Y2D3K4</accession>
<dbReference type="AlphaFoldDB" id="A0A4Y2D3K4"/>
<reference evidence="2 3" key="1">
    <citation type="journal article" date="2019" name="Sci. Rep.">
        <title>Orb-weaving spider Araneus ventricosus genome elucidates the spidroin gene catalogue.</title>
        <authorList>
            <person name="Kono N."/>
            <person name="Nakamura H."/>
            <person name="Ohtoshi R."/>
            <person name="Moran D.A.P."/>
            <person name="Shinohara A."/>
            <person name="Yoshida Y."/>
            <person name="Fujiwara M."/>
            <person name="Mori M."/>
            <person name="Tomita M."/>
            <person name="Arakawa K."/>
        </authorList>
    </citation>
    <scope>NUCLEOTIDE SEQUENCE [LARGE SCALE GENOMIC DNA]</scope>
</reference>
<proteinExistence type="predicted"/>
<dbReference type="OrthoDB" id="6434627at2759"/>
<gene>
    <name evidence="2" type="ORF">AVEN_267820_1</name>
</gene>
<keyword evidence="3" id="KW-1185">Reference proteome</keyword>